<sequence>MLRKTAWLRRAETALRIFVLLRAFLNSGSSNGQMAAAGTTERYRFEICLPDQPRRLRDESPYGTRNYGTEALTGRRRLGEPLTGLFNYGTEAEGLTGRASFRDGGAYGTSLLMGLLIARRRDLRDEPPFRDGGAYGTSFLRDGGSEALTGRTAYGTLNNGSEGLTGGAYETTLLTGLVLRDDRTEELTGRASLWDF</sequence>
<keyword evidence="1" id="KW-0732">Signal</keyword>
<keyword evidence="3" id="KW-1185">Reference proteome</keyword>
<evidence type="ECO:0000256" key="1">
    <source>
        <dbReference type="SAM" id="SignalP"/>
    </source>
</evidence>
<reference evidence="2 3" key="1">
    <citation type="submission" date="2016-02" db="EMBL/GenBank/DDBJ databases">
        <title>Genome analysis of coral dinoflagellate symbionts highlights evolutionary adaptations to a symbiotic lifestyle.</title>
        <authorList>
            <person name="Aranda M."/>
            <person name="Li Y."/>
            <person name="Liew Y.J."/>
            <person name="Baumgarten S."/>
            <person name="Simakov O."/>
            <person name="Wilson M."/>
            <person name="Piel J."/>
            <person name="Ashoor H."/>
            <person name="Bougouffa S."/>
            <person name="Bajic V.B."/>
            <person name="Ryu T."/>
            <person name="Ravasi T."/>
            <person name="Bayer T."/>
            <person name="Micklem G."/>
            <person name="Kim H."/>
            <person name="Bhak J."/>
            <person name="Lajeunesse T.C."/>
            <person name="Voolstra C.R."/>
        </authorList>
    </citation>
    <scope>NUCLEOTIDE SEQUENCE [LARGE SCALE GENOMIC DNA]</scope>
    <source>
        <strain evidence="2 3">CCMP2467</strain>
    </source>
</reference>
<proteinExistence type="predicted"/>
<name>A0A1Q9CI29_SYMMI</name>
<accession>A0A1Q9CI29</accession>
<comment type="caution">
    <text evidence="2">The sequence shown here is derived from an EMBL/GenBank/DDBJ whole genome shotgun (WGS) entry which is preliminary data.</text>
</comment>
<protein>
    <submittedName>
        <fullName evidence="2">Uncharacterized protein</fullName>
    </submittedName>
</protein>
<dbReference type="Proteomes" id="UP000186817">
    <property type="component" value="Unassembled WGS sequence"/>
</dbReference>
<gene>
    <name evidence="2" type="ORF">AK812_SmicGene36751</name>
</gene>
<evidence type="ECO:0000313" key="2">
    <source>
        <dbReference type="EMBL" id="OLP82580.1"/>
    </source>
</evidence>
<feature type="signal peptide" evidence="1">
    <location>
        <begin position="1"/>
        <end position="30"/>
    </location>
</feature>
<organism evidence="2 3">
    <name type="scientific">Symbiodinium microadriaticum</name>
    <name type="common">Dinoflagellate</name>
    <name type="synonym">Zooxanthella microadriatica</name>
    <dbReference type="NCBI Taxonomy" id="2951"/>
    <lineage>
        <taxon>Eukaryota</taxon>
        <taxon>Sar</taxon>
        <taxon>Alveolata</taxon>
        <taxon>Dinophyceae</taxon>
        <taxon>Suessiales</taxon>
        <taxon>Symbiodiniaceae</taxon>
        <taxon>Symbiodinium</taxon>
    </lineage>
</organism>
<dbReference type="OrthoDB" id="429915at2759"/>
<evidence type="ECO:0000313" key="3">
    <source>
        <dbReference type="Proteomes" id="UP000186817"/>
    </source>
</evidence>
<dbReference type="EMBL" id="LSRX01001180">
    <property type="protein sequence ID" value="OLP82580.1"/>
    <property type="molecule type" value="Genomic_DNA"/>
</dbReference>
<feature type="chain" id="PRO_5010330543" evidence="1">
    <location>
        <begin position="31"/>
        <end position="196"/>
    </location>
</feature>
<dbReference type="AlphaFoldDB" id="A0A1Q9CI29"/>